<proteinExistence type="inferred from homology"/>
<evidence type="ECO:0000256" key="9">
    <source>
        <dbReference type="ARBA" id="ARBA00023285"/>
    </source>
</evidence>
<dbReference type="InterPro" id="IPR010169">
    <property type="entry name" value="AcOrn-deacetyl"/>
</dbReference>
<dbReference type="KEGG" id="azc:AZC_2255"/>
<dbReference type="PANTHER" id="PTHR43808">
    <property type="entry name" value="ACETYLORNITHINE DEACETYLASE"/>
    <property type="match status" value="1"/>
</dbReference>
<dbReference type="MEROPS" id="M20.974"/>
<dbReference type="GO" id="GO:0006526">
    <property type="term" value="P:L-arginine biosynthetic process"/>
    <property type="evidence" value="ECO:0007669"/>
    <property type="project" value="UniProtKB-KW"/>
</dbReference>
<reference evidence="11 12" key="5">
    <citation type="journal article" date="2010" name="Appl. Environ. Microbiol.">
        <title>phrR-like gene praR of Azorhizobium caulinodans ORS571 is essential for symbiosis with Sesbania rostrata and is involved in expression of reb genes.</title>
        <authorList>
            <person name="Akiba N."/>
            <person name="Aono T."/>
            <person name="Toyazaki H."/>
            <person name="Sato S."/>
            <person name="Oyaizu H."/>
        </authorList>
    </citation>
    <scope>NUCLEOTIDE SEQUENCE [LARGE SCALE GENOMIC DNA]</scope>
    <source>
        <strain evidence="12">ATCC 43989 / DSM 5975 / JCM 20966 / LMG 6465 / NBRC 14845 / NCIMB 13405 / ORS 571</strain>
    </source>
</reference>
<dbReference type="SUPFAM" id="SSF53187">
    <property type="entry name" value="Zn-dependent exopeptidases"/>
    <property type="match status" value="1"/>
</dbReference>
<reference evidence="11 12" key="1">
    <citation type="journal article" date="2007" name="Appl. Environ. Microbiol.">
        <title>Rhizobial factors required for stem nodule maturation and maintenance in Sesbania rostrata-Azorhizobium caulinodans ORS571 symbiosis.</title>
        <authorList>
            <person name="Suzuki S."/>
            <person name="Aono T."/>
            <person name="Lee KB."/>
            <person name="Suzuki T."/>
            <person name="Liu CT."/>
            <person name="Miwa H."/>
            <person name="Wakao S."/>
            <person name="Iki T."/>
            <person name="Oyaizu H."/>
        </authorList>
    </citation>
    <scope>NUCLEOTIDE SEQUENCE [LARGE SCALE GENOMIC DNA]</scope>
    <source>
        <strain evidence="12">ATCC 43989 / DSM 5975 / JCM 20966 / LMG 6465 / NBRC 14845 / NCIMB 13405 / ORS 571</strain>
    </source>
</reference>
<dbReference type="Pfam" id="PF01546">
    <property type="entry name" value="Peptidase_M20"/>
    <property type="match status" value="1"/>
</dbReference>
<keyword evidence="3" id="KW-0963">Cytoplasm</keyword>
<dbReference type="STRING" id="438753.AZC_2255"/>
<evidence type="ECO:0000313" key="11">
    <source>
        <dbReference type="EMBL" id="BAF88253.1"/>
    </source>
</evidence>
<sequence>MRQSCAGVASVAHENLPFREPSRSFRAMPNPQTLDWLARLISFDTTSRNSNLPLIEAVEEFLTAEGIFFERVENTEEKKASLITTLGPRDVPGIVLSGHTDTVPVDGQEWTSDPFTVTERDGKLYGRGTCDMKGFLAVCLGMVAEMKAQPLKKPIHFAISYDEEVGCVGVRPLIEHMVANGYKPEACIVGEPTSMQVVVGHKGKKSYATVITGAGGHSSRAPELVNAVEAGGRLVAKVADLSDRLAAEGRRDDLYDIPHSTAHVGTFHGGTALNIVPELATIDWEVRALPEDDVEALTGEIIAYATDTLEPGMKAKAPHTGIEFKLKSAFPGLSTSPDAPVAVLAKHFAGRNDHAKVAYGTEAGLFVEMAGIPTVVCGPGSIVQAHQPDEYLEKNQLDACEAFIRRVIAYCAA</sequence>
<evidence type="ECO:0000256" key="1">
    <source>
        <dbReference type="ARBA" id="ARBA00001947"/>
    </source>
</evidence>
<evidence type="ECO:0000256" key="8">
    <source>
        <dbReference type="ARBA" id="ARBA00022833"/>
    </source>
</evidence>
<organism evidence="11 12">
    <name type="scientific">Azorhizobium caulinodans (strain ATCC 43989 / DSM 5975 / JCM 20966 / LMG 6465 / NBRC 14845 / NCIMB 13405 / ORS 571)</name>
    <dbReference type="NCBI Taxonomy" id="438753"/>
    <lineage>
        <taxon>Bacteria</taxon>
        <taxon>Pseudomonadati</taxon>
        <taxon>Pseudomonadota</taxon>
        <taxon>Alphaproteobacteria</taxon>
        <taxon>Hyphomicrobiales</taxon>
        <taxon>Xanthobacteraceae</taxon>
        <taxon>Azorhizobium</taxon>
    </lineage>
</organism>
<dbReference type="PANTHER" id="PTHR43808:SF31">
    <property type="entry name" value="N-ACETYL-L-CITRULLINE DEACETYLASE"/>
    <property type="match status" value="1"/>
</dbReference>
<reference evidence="11 12" key="4">
    <citation type="journal article" date="2009" name="Appl. Environ. Microbiol.">
        <title>Comparative genome-wide transcriptional profiling of Azorhizobium caulinodans ORS571 grown under free-living and symbiotic conditions.</title>
        <authorList>
            <person name="Tsukada S."/>
            <person name="Aono T."/>
            <person name="Akiba N."/>
            <person name="Lee KB."/>
            <person name="Liu CT."/>
            <person name="Toyazaki H."/>
            <person name="Oyaizu H."/>
        </authorList>
    </citation>
    <scope>NUCLEOTIDE SEQUENCE [LARGE SCALE GENOMIC DNA]</scope>
    <source>
        <strain evidence="12">ATCC 43989 / DSM 5975 / JCM 20966 / LMG 6465 / NBRC 14845 / NCIMB 13405 / ORS 571</strain>
    </source>
</reference>
<dbReference type="NCBIfam" id="TIGR01892">
    <property type="entry name" value="AcOrn-deacetyl"/>
    <property type="match status" value="1"/>
</dbReference>
<name>A8I5B3_AZOC5</name>
<keyword evidence="4" id="KW-0055">Arginine biosynthesis</keyword>
<dbReference type="InterPro" id="IPR002933">
    <property type="entry name" value="Peptidase_M20"/>
</dbReference>
<keyword evidence="9" id="KW-0170">Cobalt</keyword>
<evidence type="ECO:0000256" key="5">
    <source>
        <dbReference type="ARBA" id="ARBA00022605"/>
    </source>
</evidence>
<evidence type="ECO:0000259" key="10">
    <source>
        <dbReference type="Pfam" id="PF07687"/>
    </source>
</evidence>
<dbReference type="eggNOG" id="COG0624">
    <property type="taxonomic scope" value="Bacteria"/>
</dbReference>
<dbReference type="CDD" id="cd03894">
    <property type="entry name" value="M20_ArgE"/>
    <property type="match status" value="1"/>
</dbReference>
<comment type="cofactor">
    <cofactor evidence="1">
        <name>Zn(2+)</name>
        <dbReference type="ChEBI" id="CHEBI:29105"/>
    </cofactor>
</comment>
<dbReference type="GO" id="GO:0046872">
    <property type="term" value="F:metal ion binding"/>
    <property type="evidence" value="ECO:0007669"/>
    <property type="project" value="UniProtKB-KW"/>
</dbReference>
<dbReference type="Proteomes" id="UP000000270">
    <property type="component" value="Chromosome"/>
</dbReference>
<dbReference type="Gene3D" id="3.30.70.360">
    <property type="match status" value="1"/>
</dbReference>
<reference evidence="11 12" key="3">
    <citation type="journal article" date="2008" name="BMC Genomics">
        <title>The genome of the versatile nitrogen fixer Azorhizobium caulinodans ORS571.</title>
        <authorList>
            <person name="Lee KB."/>
            <person name="Backer P.D."/>
            <person name="Aono T."/>
            <person name="Liu CT."/>
            <person name="Suzuki S."/>
            <person name="Suzuki T."/>
            <person name="Kaneko T."/>
            <person name="Yamada M."/>
            <person name="Tabata S."/>
            <person name="Kupfer D.M."/>
            <person name="Najar F.Z."/>
            <person name="Wiley G.B."/>
            <person name="Roe B."/>
            <person name="Binnewies T.T."/>
            <person name="Ussery D.W."/>
            <person name="D'Haeze W."/>
            <person name="Herder J.D."/>
            <person name="Gevers D."/>
            <person name="Vereecke D."/>
            <person name="Holsters M."/>
            <person name="Oyaizu H."/>
        </authorList>
    </citation>
    <scope>NUCLEOTIDE SEQUENCE [LARGE SCALE GENOMIC DNA]</scope>
    <source>
        <strain evidence="12">ATCC 43989 / DSM 5975 / JCM 20966 / LMG 6465 / NBRC 14845 / NCIMB 13405 / ORS 571</strain>
    </source>
</reference>
<reference evidence="12" key="2">
    <citation type="submission" date="2007-04" db="EMBL/GenBank/DDBJ databases">
        <title>Complete genome sequence of the nitrogen-fixing bacterium Azorhizobium caulinodans ORS571.</title>
        <authorList>
            <person name="Lee K.B."/>
            <person name="Backer P.D."/>
            <person name="Aono T."/>
            <person name="Liu C.T."/>
            <person name="Suzuki S."/>
            <person name="Suzuki T."/>
            <person name="Kaneko T."/>
            <person name="Yamada M."/>
            <person name="Tabata S."/>
            <person name="Kupfer D.M."/>
            <person name="Najar F.Z."/>
            <person name="Wiley G.B."/>
            <person name="Roe B."/>
            <person name="Binnewies T."/>
            <person name="Ussery D."/>
            <person name="Vereecke D."/>
            <person name="Gevers D."/>
            <person name="Holsters M."/>
            <person name="Oyaizu H."/>
        </authorList>
    </citation>
    <scope>NUCLEOTIDE SEQUENCE [LARGE SCALE GENOMIC DNA]</scope>
    <source>
        <strain evidence="12">ATCC 43989 / DSM 5975 / JCM 20966 / LMG 6465 / NBRC 14845 / NCIMB 13405 / ORS 571</strain>
    </source>
</reference>
<gene>
    <name evidence="11" type="ordered locus">AZC_2255</name>
</gene>
<protein>
    <submittedName>
        <fullName evidence="11">Acetylornithine deacetylase</fullName>
    </submittedName>
</protein>
<accession>A8I5B3</accession>
<dbReference type="Pfam" id="PF07687">
    <property type="entry name" value="M20_dimer"/>
    <property type="match status" value="1"/>
</dbReference>
<evidence type="ECO:0000256" key="2">
    <source>
        <dbReference type="ARBA" id="ARBA00005691"/>
    </source>
</evidence>
<dbReference type="Gene3D" id="3.40.630.10">
    <property type="entry name" value="Zn peptidases"/>
    <property type="match status" value="1"/>
</dbReference>
<feature type="domain" description="Peptidase M20 dimerisation" evidence="10">
    <location>
        <begin position="199"/>
        <end position="311"/>
    </location>
</feature>
<dbReference type="InterPro" id="IPR036264">
    <property type="entry name" value="Bact_exopeptidase_dim_dom"/>
</dbReference>
<keyword evidence="7" id="KW-0378">Hydrolase</keyword>
<evidence type="ECO:0000313" key="12">
    <source>
        <dbReference type="Proteomes" id="UP000000270"/>
    </source>
</evidence>
<dbReference type="InterPro" id="IPR001261">
    <property type="entry name" value="ArgE/DapE_CS"/>
</dbReference>
<dbReference type="AlphaFoldDB" id="A8I5B3"/>
<dbReference type="InterPro" id="IPR050072">
    <property type="entry name" value="Peptidase_M20A"/>
</dbReference>
<dbReference type="HOGENOM" id="CLU_021802_2_4_5"/>
<dbReference type="EMBL" id="AP009384">
    <property type="protein sequence ID" value="BAF88253.1"/>
    <property type="molecule type" value="Genomic_DNA"/>
</dbReference>
<comment type="similarity">
    <text evidence="2">Belongs to the peptidase M20A family. ArgE subfamily.</text>
</comment>
<evidence type="ECO:0000256" key="4">
    <source>
        <dbReference type="ARBA" id="ARBA00022571"/>
    </source>
</evidence>
<keyword evidence="5" id="KW-0028">Amino-acid biosynthesis</keyword>
<dbReference type="PROSITE" id="PS00759">
    <property type="entry name" value="ARGE_DAPE_CPG2_2"/>
    <property type="match status" value="1"/>
</dbReference>
<dbReference type="GO" id="GO:0008777">
    <property type="term" value="F:acetylornithine deacetylase activity"/>
    <property type="evidence" value="ECO:0007669"/>
    <property type="project" value="TreeGrafter"/>
</dbReference>
<keyword evidence="6" id="KW-0479">Metal-binding</keyword>
<evidence type="ECO:0000256" key="3">
    <source>
        <dbReference type="ARBA" id="ARBA00022490"/>
    </source>
</evidence>
<dbReference type="SUPFAM" id="SSF55031">
    <property type="entry name" value="Bacterial exopeptidase dimerisation domain"/>
    <property type="match status" value="1"/>
</dbReference>
<evidence type="ECO:0000256" key="7">
    <source>
        <dbReference type="ARBA" id="ARBA00022801"/>
    </source>
</evidence>
<reference evidence="11 12" key="6">
    <citation type="journal article" date="2011" name="Appl. Environ. Microbiol.">
        <title>Involvement of the azorhizobial chromosome partition gene (parA) in the onset of bacteroid differentiation during Sesbania rostrata stem nodule development.</title>
        <authorList>
            <person name="Liu CT."/>
            <person name="Lee KB."/>
            <person name="Wang YS."/>
            <person name="Peng MH."/>
            <person name="Lee KT."/>
            <person name="Suzuki S."/>
            <person name="Suzuki T."/>
            <person name="Oyaizu H."/>
        </authorList>
    </citation>
    <scope>NUCLEOTIDE SEQUENCE [LARGE SCALE GENOMIC DNA]</scope>
    <source>
        <strain evidence="12">ATCC 43989 / DSM 5975 / JCM 20966 / LMG 6465 / NBRC 14845 / NCIMB 13405 / ORS 571</strain>
    </source>
</reference>
<dbReference type="InterPro" id="IPR011650">
    <property type="entry name" value="Peptidase_M20_dimer"/>
</dbReference>
<dbReference type="NCBIfam" id="NF005710">
    <property type="entry name" value="PRK07522.1"/>
    <property type="match status" value="1"/>
</dbReference>
<keyword evidence="8" id="KW-0862">Zinc</keyword>
<keyword evidence="12" id="KW-1185">Reference proteome</keyword>
<evidence type="ECO:0000256" key="6">
    <source>
        <dbReference type="ARBA" id="ARBA00022723"/>
    </source>
</evidence>